<feature type="signal peptide" evidence="2">
    <location>
        <begin position="1"/>
        <end position="18"/>
    </location>
</feature>
<proteinExistence type="predicted"/>
<gene>
    <name evidence="3" type="ORF">WKV53_17535</name>
</gene>
<feature type="region of interest" description="Disordered" evidence="1">
    <location>
        <begin position="46"/>
        <end position="67"/>
    </location>
</feature>
<name>A0ABU9AX39_9BACT</name>
<evidence type="ECO:0000256" key="2">
    <source>
        <dbReference type="SAM" id="SignalP"/>
    </source>
</evidence>
<feature type="chain" id="PRO_5046395197" evidence="2">
    <location>
        <begin position="19"/>
        <end position="207"/>
    </location>
</feature>
<keyword evidence="4" id="KW-1185">Reference proteome</keyword>
<dbReference type="Proteomes" id="UP001371305">
    <property type="component" value="Unassembled WGS sequence"/>
</dbReference>
<evidence type="ECO:0000313" key="4">
    <source>
        <dbReference type="Proteomes" id="UP001371305"/>
    </source>
</evidence>
<evidence type="ECO:0000256" key="1">
    <source>
        <dbReference type="SAM" id="MobiDB-lite"/>
    </source>
</evidence>
<keyword evidence="2" id="KW-0732">Signal</keyword>
<accession>A0ABU9AX39</accession>
<dbReference type="RefSeq" id="WP_341406075.1">
    <property type="nucleotide sequence ID" value="NZ_JBBUKT010000007.1"/>
</dbReference>
<evidence type="ECO:0000313" key="3">
    <source>
        <dbReference type="EMBL" id="MEK7952317.1"/>
    </source>
</evidence>
<reference evidence="3 4" key="1">
    <citation type="submission" date="2024-04" db="EMBL/GenBank/DDBJ databases">
        <title>Luteolibacter sp. isolated from soil.</title>
        <authorList>
            <person name="An J."/>
        </authorList>
    </citation>
    <scope>NUCLEOTIDE SEQUENCE [LARGE SCALE GENOMIC DNA]</scope>
    <source>
        <strain evidence="3 4">Y139</strain>
    </source>
</reference>
<dbReference type="EMBL" id="JBBUKT010000007">
    <property type="protein sequence ID" value="MEK7952317.1"/>
    <property type="molecule type" value="Genomic_DNA"/>
</dbReference>
<organism evidence="3 4">
    <name type="scientific">Luteolibacter soli</name>
    <dbReference type="NCBI Taxonomy" id="3135280"/>
    <lineage>
        <taxon>Bacteria</taxon>
        <taxon>Pseudomonadati</taxon>
        <taxon>Verrucomicrobiota</taxon>
        <taxon>Verrucomicrobiia</taxon>
        <taxon>Verrucomicrobiales</taxon>
        <taxon>Verrucomicrobiaceae</taxon>
        <taxon>Luteolibacter</taxon>
    </lineage>
</organism>
<comment type="caution">
    <text evidence="3">The sequence shown here is derived from an EMBL/GenBank/DDBJ whole genome shotgun (WGS) entry which is preliminary data.</text>
</comment>
<protein>
    <submittedName>
        <fullName evidence="3">Uncharacterized protein</fullName>
    </submittedName>
</protein>
<sequence length="207" mass="22990">MKFAVLSLSILGIASGLAQQIEVSPHHKPYTRDATVDYVATTEEAKFDSKKPDSDVGGDPDADAKKPGSLLGKTGKLISWFGIVRELPAKPSEPFLIEHKHYDGLNDDHIQLASLYGVGDFKVTASDPRGNLKRLSLVRVIGTVTGEKDKIPTVKADYIRVWHLGDFTFMDYGADATNEKWKKLRQKVDLIYSPQPDAKYYEKLLGK</sequence>